<dbReference type="CDD" id="cd00009">
    <property type="entry name" value="AAA"/>
    <property type="match status" value="1"/>
</dbReference>
<reference evidence="4" key="1">
    <citation type="journal article" date="2019" name="Int. J. Syst. Evol. Microbiol.">
        <title>The Global Catalogue of Microorganisms (GCM) 10K type strain sequencing project: providing services to taxonomists for standard genome sequencing and annotation.</title>
        <authorList>
            <consortium name="The Broad Institute Genomics Platform"/>
            <consortium name="The Broad Institute Genome Sequencing Center for Infectious Disease"/>
            <person name="Wu L."/>
            <person name="Ma J."/>
        </authorList>
    </citation>
    <scope>NUCLEOTIDE SEQUENCE [LARGE SCALE GENOMIC DNA]</scope>
    <source>
        <strain evidence="4">JCM 1405</strain>
    </source>
</reference>
<keyword evidence="3" id="KW-0547">Nucleotide-binding</keyword>
<dbReference type="NCBIfam" id="NF005304">
    <property type="entry name" value="PRK06835.1"/>
    <property type="match status" value="1"/>
</dbReference>
<dbReference type="SUPFAM" id="SSF52540">
    <property type="entry name" value="P-loop containing nucleoside triphosphate hydrolases"/>
    <property type="match status" value="1"/>
</dbReference>
<feature type="coiled-coil region" evidence="1">
    <location>
        <begin position="60"/>
        <end position="87"/>
    </location>
</feature>
<dbReference type="PROSITE" id="PS00675">
    <property type="entry name" value="SIGMA54_INTERACT_1"/>
    <property type="match status" value="1"/>
</dbReference>
<evidence type="ECO:0000313" key="3">
    <source>
        <dbReference type="EMBL" id="GAA0726420.1"/>
    </source>
</evidence>
<accession>A0ABP3U7T1</accession>
<evidence type="ECO:0000313" key="4">
    <source>
        <dbReference type="Proteomes" id="UP001500339"/>
    </source>
</evidence>
<dbReference type="PANTHER" id="PTHR30050:SF4">
    <property type="entry name" value="ATP-BINDING PROTEIN RV3427C IN INSERTION SEQUENCE-RELATED"/>
    <property type="match status" value="1"/>
</dbReference>
<keyword evidence="3" id="KW-0067">ATP-binding</keyword>
<proteinExistence type="predicted"/>
<organism evidence="3 4">
    <name type="scientific">Clostridium malenominatum</name>
    <dbReference type="NCBI Taxonomy" id="1539"/>
    <lineage>
        <taxon>Bacteria</taxon>
        <taxon>Bacillati</taxon>
        <taxon>Bacillota</taxon>
        <taxon>Clostridia</taxon>
        <taxon>Eubacteriales</taxon>
        <taxon>Clostridiaceae</taxon>
        <taxon>Clostridium</taxon>
    </lineage>
</organism>
<dbReference type="SMART" id="SM00382">
    <property type="entry name" value="AAA"/>
    <property type="match status" value="1"/>
</dbReference>
<dbReference type="InterPro" id="IPR003593">
    <property type="entry name" value="AAA+_ATPase"/>
</dbReference>
<keyword evidence="1" id="KW-0175">Coiled coil</keyword>
<feature type="domain" description="AAA+ ATPase" evidence="2">
    <location>
        <begin position="182"/>
        <end position="307"/>
    </location>
</feature>
<dbReference type="GO" id="GO:0005524">
    <property type="term" value="F:ATP binding"/>
    <property type="evidence" value="ECO:0007669"/>
    <property type="project" value="UniProtKB-KW"/>
</dbReference>
<dbReference type="EMBL" id="BAAACF010000002">
    <property type="protein sequence ID" value="GAA0726420.1"/>
    <property type="molecule type" value="Genomic_DNA"/>
</dbReference>
<protein>
    <submittedName>
        <fullName evidence="3">ATP-binding protein</fullName>
    </submittedName>
</protein>
<dbReference type="InterPro" id="IPR025662">
    <property type="entry name" value="Sigma_54_int_dom_ATP-bd_1"/>
</dbReference>
<dbReference type="Pfam" id="PF01695">
    <property type="entry name" value="IstB_IS21"/>
    <property type="match status" value="1"/>
</dbReference>
<gene>
    <name evidence="3" type="ORF">GCM10008905_23000</name>
</gene>
<dbReference type="PANTHER" id="PTHR30050">
    <property type="entry name" value="CHROMOSOMAL REPLICATION INITIATOR PROTEIN DNAA"/>
    <property type="match status" value="1"/>
</dbReference>
<dbReference type="Gene3D" id="3.40.50.300">
    <property type="entry name" value="P-loop containing nucleotide triphosphate hydrolases"/>
    <property type="match status" value="1"/>
</dbReference>
<dbReference type="RefSeq" id="WP_343769825.1">
    <property type="nucleotide sequence ID" value="NZ_BAAACF010000002.1"/>
</dbReference>
<comment type="caution">
    <text evidence="3">The sequence shown here is derived from an EMBL/GenBank/DDBJ whole genome shotgun (WGS) entry which is preliminary data.</text>
</comment>
<sequence length="326" mass="38127">MLKGHGEEVVKIYENLRDEAVKSLEKRREEIKNLIPEVITIENKIAKLSIDLSLNILRKKDNIDKIIENTKEEITDLRMRKSELLVSRNYPIDYLDFHYNCDKCKDTGFIGRDKCQCYKQILVKVLYKNSELSNMLERNNFSNFTYHYFSDIKSPNEPESPRKNLEKIADLSWSFIENFSSSQENLLFFGDSGTGKSFLASCIAKELLDRGYMVIYKTAVDLIKDIKQSRFGGEEDLENLLIDCDLLIIDDLGTEPLNEFSKVELFNLLNTKLLKRKKMIISTNFSIEFMLKNYSERTTSRLFGNFTLCKFFGEDIRVKLNTTKRR</sequence>
<evidence type="ECO:0000259" key="2">
    <source>
        <dbReference type="SMART" id="SM00382"/>
    </source>
</evidence>
<dbReference type="Proteomes" id="UP001500339">
    <property type="component" value="Unassembled WGS sequence"/>
</dbReference>
<dbReference type="InterPro" id="IPR027417">
    <property type="entry name" value="P-loop_NTPase"/>
</dbReference>
<keyword evidence="4" id="KW-1185">Reference proteome</keyword>
<evidence type="ECO:0000256" key="1">
    <source>
        <dbReference type="SAM" id="Coils"/>
    </source>
</evidence>
<dbReference type="InterPro" id="IPR002611">
    <property type="entry name" value="IstB_ATP-bd"/>
</dbReference>
<name>A0ABP3U7T1_9CLOT</name>